<dbReference type="EMBL" id="LQZQ01000049">
    <property type="protein sequence ID" value="KYG72012.1"/>
    <property type="molecule type" value="Genomic_DNA"/>
</dbReference>
<feature type="transmembrane region" description="Helical" evidence="6">
    <location>
        <begin position="782"/>
        <end position="803"/>
    </location>
</feature>
<keyword evidence="2" id="KW-1003">Cell membrane</keyword>
<feature type="domain" description="ABC3 transporter permease C-terminal" evidence="7">
    <location>
        <begin position="697"/>
        <end position="813"/>
    </location>
</feature>
<feature type="transmembrane region" description="Helical" evidence="6">
    <location>
        <begin position="429"/>
        <end position="452"/>
    </location>
</feature>
<dbReference type="RefSeq" id="WP_062592881.1">
    <property type="nucleotide sequence ID" value="NZ_LQZQ01000049.1"/>
</dbReference>
<dbReference type="InterPro" id="IPR025857">
    <property type="entry name" value="MacB_PCD"/>
</dbReference>
<protein>
    <recommendedName>
        <fullName evidence="11">ABC transporter permease</fullName>
    </recommendedName>
</protein>
<accession>A0A150X0D6</accession>
<dbReference type="Pfam" id="PF02687">
    <property type="entry name" value="FtsX"/>
    <property type="match status" value="2"/>
</dbReference>
<dbReference type="OrthoDB" id="5933722at2"/>
<keyword evidence="5 6" id="KW-0472">Membrane</keyword>
<keyword evidence="10" id="KW-1185">Reference proteome</keyword>
<evidence type="ECO:0000256" key="6">
    <source>
        <dbReference type="SAM" id="Phobius"/>
    </source>
</evidence>
<sequence>MKNFSYAFRVLLRNKFYSFLNIFGLAIGLAVAIIILLYVQSDMSFDKHHEKYDQIYRVESKFRIPPKDDEFALSSFVLAEMMKEEFPEIQNFTRFMGAGRQLFRIGDKNIYQDNLYFADSSVFSIFTHEFIEGNPNTALVEPSSIVLTQTAAKRIFGNGEAMGQVIETDNNNFKVTGIIKDLPDNVHLTFEGLISISTVTSGQPVQTGQQKANQLWNISLYSYIMLPKNYDVNNIYNKFPDFFEKYMKPLVLQAGLGDAGFSPRLRPLAEIHFNSKVQYDLPTGNLTYTKAFTAIGIFILLLASINYMNLATARATNRSKEVGVRKVLGSSRGKLRAQFLSESVIITFLSLMLAILIVNILIHGTNLNALLGKDLQLNFFGNPLLLFGSLGVAIIIGLFSGIYPAFYLSAISVLVAMKGSVKTGPKSVFLRKVLVAFQFFISIAVVITTLLMNSQIDFLRTKDLGFNKDNVVLIPLQDTTVRNRMEFIKAELMQNPNILGITDAFGVGRGGGNIGNSLLGAGRRLLSVSDNENNITQDTYNVLTVGKDYFKTMDIEIVQGRDFDEKMPTDITQGVIVNQAVVDAMGWDDPIGQTVSPIGLPEPTKVIGVVKDFNAFSLHVKVEPTAIFRYQLQNAGAQGLPTLMVHVNDGAIGPTMNYLENKFTELDPNHPFEYEFLDQQAEELYRGDQRQSKLTGILSYICILISCLGLLGLSSFTTATRIKEIGVRKVLGATVPQLVFMIFKDIMVLVLIGFVLAAPAAYWLINDWLDVFAYRMNLQEVILLAAGMSGILALVISFITVSFHSLKAANQNPVKALRYE</sequence>
<dbReference type="Pfam" id="PF12704">
    <property type="entry name" value="MacB_PCD"/>
    <property type="match status" value="2"/>
</dbReference>
<evidence type="ECO:0000256" key="4">
    <source>
        <dbReference type="ARBA" id="ARBA00022989"/>
    </source>
</evidence>
<gene>
    <name evidence="9" type="ORF">MB14_08110</name>
</gene>
<dbReference type="PANTHER" id="PTHR30572">
    <property type="entry name" value="MEMBRANE COMPONENT OF TRANSPORTER-RELATED"/>
    <property type="match status" value="1"/>
</dbReference>
<dbReference type="PANTHER" id="PTHR30572:SF18">
    <property type="entry name" value="ABC-TYPE MACROLIDE FAMILY EXPORT SYSTEM PERMEASE COMPONENT 2"/>
    <property type="match status" value="1"/>
</dbReference>
<feature type="transmembrane region" description="Helical" evidence="6">
    <location>
        <begin position="344"/>
        <end position="364"/>
    </location>
</feature>
<evidence type="ECO:0000256" key="2">
    <source>
        <dbReference type="ARBA" id="ARBA00022475"/>
    </source>
</evidence>
<evidence type="ECO:0000256" key="3">
    <source>
        <dbReference type="ARBA" id="ARBA00022692"/>
    </source>
</evidence>
<evidence type="ECO:0008006" key="11">
    <source>
        <dbReference type="Google" id="ProtNLM"/>
    </source>
</evidence>
<feature type="transmembrane region" description="Helical" evidence="6">
    <location>
        <begin position="697"/>
        <end position="717"/>
    </location>
</feature>
<feature type="domain" description="MacB-like periplasmic core" evidence="8">
    <location>
        <begin position="18"/>
        <end position="199"/>
    </location>
</feature>
<evidence type="ECO:0000259" key="7">
    <source>
        <dbReference type="Pfam" id="PF02687"/>
    </source>
</evidence>
<reference evidence="9" key="1">
    <citation type="submission" date="2016-01" db="EMBL/GenBank/DDBJ databases">
        <title>Genome sequencing of Roseivirga ehrenbergii KMM 6017.</title>
        <authorList>
            <person name="Selvaratnam C."/>
            <person name="Thevarajoo S."/>
            <person name="Goh K.M."/>
            <person name="Ee R."/>
            <person name="Chan K.-G."/>
            <person name="Chong C.S."/>
        </authorList>
    </citation>
    <scope>NUCLEOTIDE SEQUENCE [LARGE SCALE GENOMIC DNA]</scope>
    <source>
        <strain evidence="9">KMM 6017</strain>
    </source>
</reference>
<evidence type="ECO:0000313" key="9">
    <source>
        <dbReference type="EMBL" id="KYG72012.1"/>
    </source>
</evidence>
<dbReference type="InterPro" id="IPR050250">
    <property type="entry name" value="Macrolide_Exporter_MacB"/>
</dbReference>
<feature type="domain" description="MacB-like periplasmic core" evidence="8">
    <location>
        <begin position="534"/>
        <end position="651"/>
    </location>
</feature>
<feature type="domain" description="ABC3 transporter permease C-terminal" evidence="7">
    <location>
        <begin position="295"/>
        <end position="412"/>
    </location>
</feature>
<evidence type="ECO:0000256" key="1">
    <source>
        <dbReference type="ARBA" id="ARBA00004651"/>
    </source>
</evidence>
<comment type="subcellular location">
    <subcellularLocation>
        <location evidence="1">Cell membrane</location>
        <topology evidence="1">Multi-pass membrane protein</topology>
    </subcellularLocation>
</comment>
<feature type="transmembrane region" description="Helical" evidence="6">
    <location>
        <begin position="738"/>
        <end position="762"/>
    </location>
</feature>
<dbReference type="STRING" id="279360.MB14_08110"/>
<dbReference type="GO" id="GO:0022857">
    <property type="term" value="F:transmembrane transporter activity"/>
    <property type="evidence" value="ECO:0007669"/>
    <property type="project" value="TreeGrafter"/>
</dbReference>
<evidence type="ECO:0000256" key="5">
    <source>
        <dbReference type="ARBA" id="ARBA00023136"/>
    </source>
</evidence>
<dbReference type="Proteomes" id="UP000075583">
    <property type="component" value="Unassembled WGS sequence"/>
</dbReference>
<dbReference type="GO" id="GO:0005886">
    <property type="term" value="C:plasma membrane"/>
    <property type="evidence" value="ECO:0007669"/>
    <property type="project" value="UniProtKB-SubCell"/>
</dbReference>
<organism evidence="9 10">
    <name type="scientific">Roseivirga ehrenbergii (strain DSM 102268 / JCM 13514 / KCTC 12282 / NCIMB 14502 / KMM 6017)</name>
    <dbReference type="NCBI Taxonomy" id="279360"/>
    <lineage>
        <taxon>Bacteria</taxon>
        <taxon>Pseudomonadati</taxon>
        <taxon>Bacteroidota</taxon>
        <taxon>Cytophagia</taxon>
        <taxon>Cytophagales</taxon>
        <taxon>Roseivirgaceae</taxon>
        <taxon>Roseivirga</taxon>
    </lineage>
</organism>
<evidence type="ECO:0000313" key="10">
    <source>
        <dbReference type="Proteomes" id="UP000075583"/>
    </source>
</evidence>
<keyword evidence="3 6" id="KW-0812">Transmembrane</keyword>
<dbReference type="AlphaFoldDB" id="A0A150X0D6"/>
<keyword evidence="4 6" id="KW-1133">Transmembrane helix</keyword>
<feature type="transmembrane region" description="Helical" evidence="6">
    <location>
        <begin position="291"/>
        <end position="310"/>
    </location>
</feature>
<proteinExistence type="predicted"/>
<feature type="transmembrane region" description="Helical" evidence="6">
    <location>
        <begin position="20"/>
        <end position="39"/>
    </location>
</feature>
<evidence type="ECO:0000259" key="8">
    <source>
        <dbReference type="Pfam" id="PF12704"/>
    </source>
</evidence>
<dbReference type="InterPro" id="IPR003838">
    <property type="entry name" value="ABC3_permease_C"/>
</dbReference>
<name>A0A150X0D6_ROSEK</name>
<feature type="transmembrane region" description="Helical" evidence="6">
    <location>
        <begin position="384"/>
        <end position="417"/>
    </location>
</feature>
<comment type="caution">
    <text evidence="9">The sequence shown here is derived from an EMBL/GenBank/DDBJ whole genome shotgun (WGS) entry which is preliminary data.</text>
</comment>